<dbReference type="GO" id="GO:0030001">
    <property type="term" value="P:metal ion transport"/>
    <property type="evidence" value="ECO:0007669"/>
    <property type="project" value="TreeGrafter"/>
</dbReference>
<sequence length="313" mass="35154">MFVRVSVDSKPEALLQLMLREWQMDRPKLLFSVHGGSENFTLTPKVKQAFTKGLITAARSTGAWILTDGINTGVSKYVGEAVKTFGGHNLRKRNTVGVTPWGVIDNNTDLIGRDVFRPYQPLGNPLSKRADLNSFHSHFLLVDDGTLGKYGCQEGVRKKLEKHIQLLKIHPRFNQRVPMVCVIVEGGPAIVSTVLDYVSNNPPVPVFVFEGSGRAADLFAFLHKHTDSDSLIKALSICFRQLDADIKEGFLLRIGEVFGVDRKEASRLCALLLECMDHRQSVGERTIRFDLFTIGRKSKMHFYFTLRVSDNHL</sequence>
<dbReference type="Pfam" id="PF18139">
    <property type="entry name" value="LSDAT_euk"/>
    <property type="match status" value="1"/>
</dbReference>
<dbReference type="AlphaFoldDB" id="A0A3Q2YA76"/>
<protein>
    <recommendedName>
        <fullName evidence="1">TRPM SLOG domain-containing protein</fullName>
    </recommendedName>
</protein>
<dbReference type="GeneTree" id="ENSGT00940000158164"/>
<evidence type="ECO:0000313" key="3">
    <source>
        <dbReference type="Proteomes" id="UP000264820"/>
    </source>
</evidence>
<proteinExistence type="predicted"/>
<dbReference type="Ensembl" id="ENSHCOT00000027535.1">
    <property type="protein sequence ID" value="ENSHCOP00000014038.1"/>
    <property type="gene ID" value="ENSHCOG00000017388.1"/>
</dbReference>
<evidence type="ECO:0000313" key="2">
    <source>
        <dbReference type="Ensembl" id="ENSHCOP00000014038.1"/>
    </source>
</evidence>
<dbReference type="PANTHER" id="PTHR13800">
    <property type="entry name" value="TRANSIENT RECEPTOR POTENTIAL CATION CHANNEL, SUBFAMILY M, MEMBER 6"/>
    <property type="match status" value="1"/>
</dbReference>
<reference evidence="2" key="2">
    <citation type="submission" date="2025-09" db="UniProtKB">
        <authorList>
            <consortium name="Ensembl"/>
        </authorList>
    </citation>
    <scope>IDENTIFICATION</scope>
</reference>
<dbReference type="GO" id="GO:0016324">
    <property type="term" value="C:apical plasma membrane"/>
    <property type="evidence" value="ECO:0007669"/>
    <property type="project" value="TreeGrafter"/>
</dbReference>
<dbReference type="PANTHER" id="PTHR13800:SF15">
    <property type="entry name" value="TRANSIENT RECEPTOR POTENTIAL CATION CHANNEL SUBFAMILY M MEMBER 6"/>
    <property type="match status" value="1"/>
</dbReference>
<reference evidence="2" key="1">
    <citation type="submission" date="2025-08" db="UniProtKB">
        <authorList>
            <consortium name="Ensembl"/>
        </authorList>
    </citation>
    <scope>IDENTIFICATION</scope>
</reference>
<accession>A0A3Q2YA76</accession>
<organism evidence="2 3">
    <name type="scientific">Hippocampus comes</name>
    <name type="common">Tiger tail seahorse</name>
    <dbReference type="NCBI Taxonomy" id="109280"/>
    <lineage>
        <taxon>Eukaryota</taxon>
        <taxon>Metazoa</taxon>
        <taxon>Chordata</taxon>
        <taxon>Craniata</taxon>
        <taxon>Vertebrata</taxon>
        <taxon>Euteleostomi</taxon>
        <taxon>Actinopterygii</taxon>
        <taxon>Neopterygii</taxon>
        <taxon>Teleostei</taxon>
        <taxon>Neoteleostei</taxon>
        <taxon>Acanthomorphata</taxon>
        <taxon>Syngnathiaria</taxon>
        <taxon>Syngnathiformes</taxon>
        <taxon>Syngnathoidei</taxon>
        <taxon>Syngnathidae</taxon>
        <taxon>Hippocampus</taxon>
    </lineage>
</organism>
<dbReference type="Proteomes" id="UP000264820">
    <property type="component" value="Unplaced"/>
</dbReference>
<feature type="domain" description="TRPM SLOG" evidence="1">
    <location>
        <begin position="2"/>
        <end position="275"/>
    </location>
</feature>
<dbReference type="GO" id="GO:0005261">
    <property type="term" value="F:monoatomic cation channel activity"/>
    <property type="evidence" value="ECO:0007669"/>
    <property type="project" value="TreeGrafter"/>
</dbReference>
<dbReference type="InterPro" id="IPR050927">
    <property type="entry name" value="TRPM"/>
</dbReference>
<name>A0A3Q2YA76_HIPCM</name>
<keyword evidence="3" id="KW-1185">Reference proteome</keyword>
<dbReference type="InterPro" id="IPR041491">
    <property type="entry name" value="TRPM_SLOG"/>
</dbReference>
<evidence type="ECO:0000259" key="1">
    <source>
        <dbReference type="Pfam" id="PF18139"/>
    </source>
</evidence>